<proteinExistence type="predicted"/>
<reference evidence="1" key="2">
    <citation type="submission" date="2011-01" db="EMBL/GenBank/DDBJ databases">
        <title>The Non-contiguous Finished genome of Clostridium papyrosolvens.</title>
        <authorList>
            <person name="Lucas S."/>
            <person name="Copeland A."/>
            <person name="Lapidus A."/>
            <person name="Cheng J.-F."/>
            <person name="Goodwin L."/>
            <person name="Pitluck S."/>
            <person name="Misra M."/>
            <person name="Chertkov O."/>
            <person name="Detter J.C."/>
            <person name="Han C."/>
            <person name="Tapia R."/>
            <person name="Land M."/>
            <person name="Hauser L."/>
            <person name="Kyrpides N."/>
            <person name="Ivanova N."/>
            <person name="Pagani I."/>
            <person name="Mouttaki H."/>
            <person name="He Z."/>
            <person name="Zhou J."/>
            <person name="Hemme C.L."/>
            <person name="Woyke T."/>
        </authorList>
    </citation>
    <scope>NUCLEOTIDE SEQUENCE [LARGE SCALE GENOMIC DNA]</scope>
    <source>
        <strain evidence="1">DSM 2782</strain>
    </source>
</reference>
<gene>
    <name evidence="1" type="ORF">Cpap_1484</name>
</gene>
<accession>F1TEC6</accession>
<dbReference type="AlphaFoldDB" id="F1TEC6"/>
<dbReference type="EMBL" id="ACXX02000009">
    <property type="protein sequence ID" value="EGD47092.1"/>
    <property type="molecule type" value="Genomic_DNA"/>
</dbReference>
<evidence type="ECO:0000313" key="2">
    <source>
        <dbReference type="Proteomes" id="UP000003860"/>
    </source>
</evidence>
<evidence type="ECO:0000313" key="1">
    <source>
        <dbReference type="EMBL" id="EGD47092.1"/>
    </source>
</evidence>
<dbReference type="STRING" id="588581.Cpap_1484"/>
<dbReference type="RefSeq" id="WP_004620096.1">
    <property type="nucleotide sequence ID" value="NZ_ACXX02000009.1"/>
</dbReference>
<reference evidence="1" key="1">
    <citation type="submission" date="2009-07" db="EMBL/GenBank/DDBJ databases">
        <authorList>
            <consortium name="US DOE Joint Genome Institute (JGI-PGF)"/>
            <person name="Lucas S."/>
            <person name="Copeland A."/>
            <person name="Lapidus A."/>
            <person name="Glavina del Rio T."/>
            <person name="Tice H."/>
            <person name="Bruce D."/>
            <person name="Goodwin L."/>
            <person name="Pitluck S."/>
            <person name="Larimer F."/>
            <person name="Land M.L."/>
            <person name="Mouttaki H."/>
            <person name="He Z."/>
            <person name="Zhou J."/>
            <person name="Hemme C.L."/>
        </authorList>
    </citation>
    <scope>NUCLEOTIDE SEQUENCE [LARGE SCALE GENOMIC DNA]</scope>
    <source>
        <strain evidence="1">DSM 2782</strain>
    </source>
</reference>
<dbReference type="OrthoDB" id="2086161at2"/>
<keyword evidence="2" id="KW-1185">Reference proteome</keyword>
<dbReference type="Proteomes" id="UP000003860">
    <property type="component" value="Unassembled WGS sequence"/>
</dbReference>
<organism evidence="1 2">
    <name type="scientific">Ruminiclostridium papyrosolvens DSM 2782</name>
    <dbReference type="NCBI Taxonomy" id="588581"/>
    <lineage>
        <taxon>Bacteria</taxon>
        <taxon>Bacillati</taxon>
        <taxon>Bacillota</taxon>
        <taxon>Clostridia</taxon>
        <taxon>Eubacteriales</taxon>
        <taxon>Oscillospiraceae</taxon>
        <taxon>Ruminiclostridium</taxon>
    </lineage>
</organism>
<protein>
    <submittedName>
        <fullName evidence="1">Uncharacterized protein</fullName>
    </submittedName>
</protein>
<name>F1TEC6_9FIRM</name>
<sequence length="79" mass="9260">MSEIQRAQKVMEQHKGHWEDDIVKVIFDSLEKQVPKKILDIDNRNACPHCRKKLPNIVFENLSCCSHCGQKLDWSEPNE</sequence>
<comment type="caution">
    <text evidence="1">The sequence shown here is derived from an EMBL/GenBank/DDBJ whole genome shotgun (WGS) entry which is preliminary data.</text>
</comment>